<keyword evidence="3" id="KW-1185">Reference proteome</keyword>
<reference evidence="2 3" key="1">
    <citation type="submission" date="2016-08" db="EMBL/GenBank/DDBJ databases">
        <authorList>
            <person name="Seilhamer J.J."/>
        </authorList>
    </citation>
    <scope>NUCLEOTIDE SEQUENCE [LARGE SCALE GENOMIC DNA]</scope>
    <source>
        <strain evidence="2 3">A37T2</strain>
    </source>
</reference>
<evidence type="ECO:0000313" key="2">
    <source>
        <dbReference type="EMBL" id="SCC55361.1"/>
    </source>
</evidence>
<dbReference type="RefSeq" id="WP_089714345.1">
    <property type="nucleotide sequence ID" value="NZ_FMAR01000014.1"/>
</dbReference>
<feature type="domain" description="DUF3347" evidence="1">
    <location>
        <begin position="50"/>
        <end position="140"/>
    </location>
</feature>
<dbReference type="OrthoDB" id="5513217at2"/>
<proteinExistence type="predicted"/>
<sequence length="196" mass="21245">MILRPLATGMLLATMLVLSCQHPQPTAATQERNLYKAPFAAVFYDSLQEVLVAYDQLRNALAREDTAAANAAARRMQQKLDSLPLKTLAMNSDSLKRVEGSTGSISAELDGLAGESTLADKRDAFFMVSDMCLDLVQLTGWKGSTLYRISDSGTANKTGAYWLSETSSGTENPYTGKRSTGTIITDTLHFHSVSAR</sequence>
<protein>
    <recommendedName>
        <fullName evidence="1">DUF3347 domain-containing protein</fullName>
    </recommendedName>
</protein>
<evidence type="ECO:0000313" key="3">
    <source>
        <dbReference type="Proteomes" id="UP000242818"/>
    </source>
</evidence>
<dbReference type="InterPro" id="IPR021782">
    <property type="entry name" value="DUF3347"/>
</dbReference>
<accession>A0A1C4FIS4</accession>
<dbReference type="STRING" id="1335309.GA0116948_11463"/>
<gene>
    <name evidence="2" type="ORF">GA0116948_11463</name>
</gene>
<organism evidence="2 3">
    <name type="scientific">Chitinophaga costaii</name>
    <dbReference type="NCBI Taxonomy" id="1335309"/>
    <lineage>
        <taxon>Bacteria</taxon>
        <taxon>Pseudomonadati</taxon>
        <taxon>Bacteroidota</taxon>
        <taxon>Chitinophagia</taxon>
        <taxon>Chitinophagales</taxon>
        <taxon>Chitinophagaceae</taxon>
        <taxon>Chitinophaga</taxon>
    </lineage>
</organism>
<evidence type="ECO:0000259" key="1">
    <source>
        <dbReference type="Pfam" id="PF11827"/>
    </source>
</evidence>
<name>A0A1C4FIS4_9BACT</name>
<dbReference type="Pfam" id="PF11827">
    <property type="entry name" value="DUF3347"/>
    <property type="match status" value="1"/>
</dbReference>
<dbReference type="PROSITE" id="PS51257">
    <property type="entry name" value="PROKAR_LIPOPROTEIN"/>
    <property type="match status" value="1"/>
</dbReference>
<dbReference type="AlphaFoldDB" id="A0A1C4FIS4"/>
<dbReference type="Proteomes" id="UP000242818">
    <property type="component" value="Unassembled WGS sequence"/>
</dbReference>
<dbReference type="EMBL" id="FMAR01000014">
    <property type="protein sequence ID" value="SCC55361.1"/>
    <property type="molecule type" value="Genomic_DNA"/>
</dbReference>